<comment type="subcellular location">
    <subcellularLocation>
        <location evidence="1">Nucleus</location>
    </subcellularLocation>
</comment>
<evidence type="ECO:0000256" key="1">
    <source>
        <dbReference type="ARBA" id="ARBA00004123"/>
    </source>
</evidence>
<feature type="domain" description="SDA1 middle" evidence="9">
    <location>
        <begin position="494"/>
        <end position="592"/>
    </location>
</feature>
<evidence type="ECO:0000259" key="9">
    <source>
        <dbReference type="Pfam" id="PF05285"/>
    </source>
</evidence>
<feature type="domain" description="SDA1 N-terminal" evidence="10">
    <location>
        <begin position="65"/>
        <end position="430"/>
    </location>
</feature>
<keyword evidence="8" id="KW-0812">Transmembrane</keyword>
<feature type="region of interest" description="Disordered" evidence="7">
    <location>
        <begin position="1657"/>
        <end position="1700"/>
    </location>
</feature>
<dbReference type="SUPFAM" id="SSF48371">
    <property type="entry name" value="ARM repeat"/>
    <property type="match status" value="1"/>
</dbReference>
<dbReference type="PANTHER" id="PTHR12730">
    <property type="entry name" value="HSDA/SDA1-RELATED"/>
    <property type="match status" value="1"/>
</dbReference>
<evidence type="ECO:0008006" key="13">
    <source>
        <dbReference type="Google" id="ProtNLM"/>
    </source>
</evidence>
<feature type="transmembrane region" description="Helical" evidence="8">
    <location>
        <begin position="1540"/>
        <end position="1562"/>
    </location>
</feature>
<dbReference type="GO" id="GO:0015031">
    <property type="term" value="P:protein transport"/>
    <property type="evidence" value="ECO:0007669"/>
    <property type="project" value="UniProtKB-KW"/>
</dbReference>
<reference evidence="11" key="1">
    <citation type="submission" date="2023-08" db="EMBL/GenBank/DDBJ databases">
        <authorList>
            <person name="Chen Y."/>
            <person name="Shah S."/>
            <person name="Dougan E. K."/>
            <person name="Thang M."/>
            <person name="Chan C."/>
        </authorList>
    </citation>
    <scope>NUCLEOTIDE SEQUENCE</scope>
</reference>
<evidence type="ECO:0000256" key="5">
    <source>
        <dbReference type="ARBA" id="ARBA00022927"/>
    </source>
</evidence>
<dbReference type="GO" id="GO:0042273">
    <property type="term" value="P:ribosomal large subunit biogenesis"/>
    <property type="evidence" value="ECO:0007669"/>
    <property type="project" value="InterPro"/>
</dbReference>
<keyword evidence="3" id="KW-0813">Transport</keyword>
<feature type="region of interest" description="Disordered" evidence="7">
    <location>
        <begin position="1835"/>
        <end position="1865"/>
    </location>
</feature>
<evidence type="ECO:0000256" key="3">
    <source>
        <dbReference type="ARBA" id="ARBA00022448"/>
    </source>
</evidence>
<dbReference type="Proteomes" id="UP001178507">
    <property type="component" value="Unassembled WGS sequence"/>
</dbReference>
<sequence>MANADDEKEKERIMSLPQLQNLMKRDPEAYGAEFDQQWSHFDSQMEIFKLKPQKPASSFGQQVMFLAHVAPSFPEKAKALPDLLIGALSDHFEIMHSSMRTTLVQALILLRNRDQFPCTKTLPVYFKLFRSQDKALRKSIFNHIVRDIAQMNQKTKNQKVNYELRDFFFAKLKEVEPEICRHACAVFITMYRQNVWSDAHVVNLMSSGLLHPDLKVAAALAHLFLGNKTKGLEGILDESDDEAEDDVQEAVHGIVGAKKTGNRVRKVKRAKKAAKKAAKKGKKGDTVVSFVAIDLLNDPQTLAEKLLQRMTKGGEAFLFRLLMLHLVARLIGRHQLQVLNLYPFLQKYLVPTQKEVTKVMAALVEASHPCVPPEEVRPVVLHIVRYFVTEAQAPEVIEIGLNTIREVCARSINILTEEELADLCGFRKHKNKGVSMAVRSLINTYRELHPQLLHRSLRGREATMAVSRGEAHVPQFGELQASEQIDGLDLLAAKGKQAEDAKDGKEIMSEKVLSPEDFKQLRKLRLQKSIEMQMGRKRPAQESSSSSSGSGSDCEEEDERGLTGRLPDQVSADMLSATPKRARTKAERLARALSSDMSGLATSWESVDSYWAREKIGGPHILQCAGELGSRQACFTSVGIFNCNDGCSISIDKQDDDYCDCRGCEDESNWDCSTCIGGCPHQSCLSYTKCLSSGAYGAGSAYGGGYSGGYSGGYGGGYGAGTTPPATFTCNDGCQISYHETNDGYCGCPDCEDEELLTCWMCADGCPSACTDVSTSCYIPPGNNITCQDGCVISPRKLNDNYCDCSNCEDEAHWDCSTCGGCPTACGPGQRVECPAKITCPGGCDIPFKAFNDHHCDCSGCEDEDRYDCSSCNCPTICGEGFGCGPLGGDDRFYCQDLCKLNLSSADNGFCDCSSCEDEPLHNCSTCGAGCPTTCGDSVHCTTSSSSTTATSTTSTRTTSTRTDTASSTAMPVWLCSDSCEIDPNFVNDSWCDCAGCEDEPDWDCTSCGGCPSGCYGQAVFCNQVAANGTMSPSSSTQVITTSSFVPTTATTVTATTTTRPMNPDLVTAVLDYVISQALPLAHLAYTAVAATGDLVVEASDGAWVIRFPSSDSGATFSGTHTYLSPGTMPPIGLPSTLRELIFPGGYLLAAKIGTSAAVPAAVQPGATAVTLDGRQWTVAEGVLEVTMASYYYAAGAPYGQLTPIGINDGMLGLGWFSLATTPIFIMLSTTVQASNVECATLSSSGWTQAGVYRVNGTMDSELQQVAIGTWCATEHLSTFALLIPDWTTTPTPATTTMTVPASVAGAVQAEVSRTASFVMLAESQAQSSPTTPVIVPVTLPNATFVSMAVVSLPSSNSSYLSVDVPSDPTVPAIAIPATLAAGSAAMLMVTKLASSTESATNLPATMQVGAQVALPSTSQLWSVADQVLDVSLVDLDAYSAVSVVDVQNSPDPIIMRIAATTYSDAICAYLDANEEWSQAGVYWPSDAEIRASFGDDADLGGSWCASSHLSVFTILVAVAGPCEFGDYFNFGGDCFDITIVAAVIGGPIGFCCLCWCIICCIKCRRPTKGKMKLKDSKGSAQEFSFHVAKEINKSSIRAERKTFSLRGGETPRSAKEDDLVKIHVKWQVDVEQAAQANFEYTKGGGRVDVTGTTGLLLADDKSPKSNNKSEPESPKSVRSRKLTEAETLAKQESEEFQVQPENTAPLVDETLDAATVDPVDAPGGVEAFADGTHVEYFSKTNGKWMQGSISGSGQTIRDELIPTYTVLVMLGGFHKQKRDFVDLSLLRKPFKEGDPVSVQVLADEEWQPGIIKARCGYPLSYEVKLLSETASSRPSAGSRAAAAEATEAETAVSRAPLPAERVRPRFPGGQAVDVYRGVEEGWIQGVVRSDGWPEVSVEMDAAETACLGYHVRLRAPAPAPNAIEDERKAAA</sequence>
<keyword evidence="6" id="KW-0539">Nucleus</keyword>
<gene>
    <name evidence="11" type="ORF">EVOR1521_LOCUS14248</name>
</gene>
<feature type="region of interest" description="Disordered" evidence="7">
    <location>
        <begin position="944"/>
        <end position="963"/>
    </location>
</feature>
<dbReference type="InterPro" id="IPR027312">
    <property type="entry name" value="Sda1"/>
</dbReference>
<dbReference type="EMBL" id="CAUJNA010001669">
    <property type="protein sequence ID" value="CAJ1388358.1"/>
    <property type="molecule type" value="Genomic_DNA"/>
</dbReference>
<protein>
    <recommendedName>
        <fullName evidence="13">Protein SDA1</fullName>
    </recommendedName>
</protein>
<keyword evidence="4" id="KW-0690">Ribosome biogenesis</keyword>
<feature type="compositionally biased region" description="Low complexity" evidence="7">
    <location>
        <begin position="542"/>
        <end position="552"/>
    </location>
</feature>
<dbReference type="InterPro" id="IPR016024">
    <property type="entry name" value="ARM-type_fold"/>
</dbReference>
<feature type="compositionally biased region" description="Low complexity" evidence="7">
    <location>
        <begin position="1835"/>
        <end position="1856"/>
    </location>
</feature>
<evidence type="ECO:0000256" key="4">
    <source>
        <dbReference type="ARBA" id="ARBA00022517"/>
    </source>
</evidence>
<evidence type="ECO:0000313" key="12">
    <source>
        <dbReference type="Proteomes" id="UP001178507"/>
    </source>
</evidence>
<evidence type="ECO:0000256" key="7">
    <source>
        <dbReference type="SAM" id="MobiDB-lite"/>
    </source>
</evidence>
<evidence type="ECO:0000313" key="11">
    <source>
        <dbReference type="EMBL" id="CAJ1388358.1"/>
    </source>
</evidence>
<evidence type="ECO:0000256" key="6">
    <source>
        <dbReference type="ARBA" id="ARBA00023242"/>
    </source>
</evidence>
<keyword evidence="8" id="KW-0472">Membrane</keyword>
<evidence type="ECO:0000256" key="2">
    <source>
        <dbReference type="ARBA" id="ARBA00005783"/>
    </source>
</evidence>
<keyword evidence="5" id="KW-0653">Protein transport</keyword>
<dbReference type="GO" id="GO:0005730">
    <property type="term" value="C:nucleolus"/>
    <property type="evidence" value="ECO:0007669"/>
    <property type="project" value="TreeGrafter"/>
</dbReference>
<keyword evidence="8" id="KW-1133">Transmembrane helix</keyword>
<comment type="similarity">
    <text evidence="2">Belongs to the SDA1 family.</text>
</comment>
<dbReference type="InterPro" id="IPR012977">
    <property type="entry name" value="SDA1_N"/>
</dbReference>
<proteinExistence type="inferred from homology"/>
<dbReference type="Pfam" id="PF08158">
    <property type="entry name" value="SDA1_HEAT"/>
    <property type="match status" value="1"/>
</dbReference>
<evidence type="ECO:0000256" key="8">
    <source>
        <dbReference type="SAM" id="Phobius"/>
    </source>
</evidence>
<evidence type="ECO:0000259" key="10">
    <source>
        <dbReference type="Pfam" id="PF08158"/>
    </source>
</evidence>
<dbReference type="PANTHER" id="PTHR12730:SF0">
    <property type="entry name" value="PROTEIN SDA1 HOMOLOG"/>
    <property type="match status" value="1"/>
</dbReference>
<dbReference type="InterPro" id="IPR007949">
    <property type="entry name" value="SDA1_MD"/>
</dbReference>
<keyword evidence="12" id="KW-1185">Reference proteome</keyword>
<organism evidence="11 12">
    <name type="scientific">Effrenium voratum</name>
    <dbReference type="NCBI Taxonomy" id="2562239"/>
    <lineage>
        <taxon>Eukaryota</taxon>
        <taxon>Sar</taxon>
        <taxon>Alveolata</taxon>
        <taxon>Dinophyceae</taxon>
        <taxon>Suessiales</taxon>
        <taxon>Symbiodiniaceae</taxon>
        <taxon>Effrenium</taxon>
    </lineage>
</organism>
<name>A0AA36IKF3_9DINO</name>
<feature type="compositionally biased region" description="Basic and acidic residues" evidence="7">
    <location>
        <begin position="1659"/>
        <end position="1694"/>
    </location>
</feature>
<dbReference type="GO" id="GO:0000055">
    <property type="term" value="P:ribosomal large subunit export from nucleus"/>
    <property type="evidence" value="ECO:0007669"/>
    <property type="project" value="InterPro"/>
</dbReference>
<accession>A0AA36IKF3</accession>
<dbReference type="Pfam" id="PF05285">
    <property type="entry name" value="SDA1_dom"/>
    <property type="match status" value="1"/>
</dbReference>
<comment type="caution">
    <text evidence="11">The sequence shown here is derived from an EMBL/GenBank/DDBJ whole genome shotgun (WGS) entry which is preliminary data.</text>
</comment>
<feature type="region of interest" description="Disordered" evidence="7">
    <location>
        <begin position="532"/>
        <end position="583"/>
    </location>
</feature>